<evidence type="ECO:0000256" key="4">
    <source>
        <dbReference type="ARBA" id="ARBA00022722"/>
    </source>
</evidence>
<sequence>MIHIDLLSWKIKCIKKSHGVTKMNNSDIIDLRSDYEKGESNINDSQKELGSVVGTSWITPNFRIKEVQHLNKRGSKRKESEKNRSLSAFGINYGNNIMVSSAVNQSSLSSAPICRQFWKAGKYERVKEKGLIVSNQNLKNHLHVHPLFLHSNATSHKWLFGAIAELIDNAFDEIPNGATFVLINKISNPRDSSPALLIQDDGGGIDPETMSHCMSFGFSNKKSKSTIGQYGNGFKTSSMRLGADVIIFSRQLKMGSSTQSVGLLSYTFLTQMGYDRIVVPMVTYEFNSSSGTFGPVISRGKEYFSSNLSMLLQWSPYSTEVELLKQFDDIGHHGTKIVVYNLWLNEEGYLELDFDSDTEDIRINGDPKLFQAGDHVKPICDQHIANLYRYSLRAYLSILYMRLPSCFRIILRGQVVKHHSIPSDLKFPEFIIYRPQLCGSKEVEVLTTIGFLKEAPGVNIHGFSIYNRNRLILPFWPAVKCTKYVGRGVVGVLEANFIEPTHNKQDFEKTSLFQRLEDRLRQMAHEYWHLHCELIGYQPRKKIHPAVLPSQESLSTSSYLEHSVLVNHDFPLTDRPRAASSADGSSEDPVATTVHVSATAQRKSDVSCRAKFKQDSNIKRKGLYLPVELEHAKRHTQSEAYATDTWHNKEVQPENSIENPPQVTQEMATLIRENGKLRLRLFESEKREEELYQKVQQLRSELKGVQHEYTEILVESKLIDMFEGANVKGLFC</sequence>
<keyword evidence="7" id="KW-0227">DNA damage</keyword>
<dbReference type="Pfam" id="PF13589">
    <property type="entry name" value="HATPase_c_3"/>
    <property type="match status" value="1"/>
</dbReference>
<dbReference type="GO" id="GO:0006325">
    <property type="term" value="P:chromatin organization"/>
    <property type="evidence" value="ECO:0007669"/>
    <property type="project" value="UniProtKB-KW"/>
</dbReference>
<dbReference type="SUPFAM" id="SSF55874">
    <property type="entry name" value="ATPase domain of HSP90 chaperone/DNA topoisomerase II/histidine kinase"/>
    <property type="match status" value="1"/>
</dbReference>
<dbReference type="GO" id="GO:0016887">
    <property type="term" value="F:ATP hydrolysis activity"/>
    <property type="evidence" value="ECO:0007669"/>
    <property type="project" value="InterPro"/>
</dbReference>
<keyword evidence="15" id="KW-0539">Nucleus</keyword>
<protein>
    <recommendedName>
        <fullName evidence="17">Morc S5 domain-containing protein</fullName>
    </recommendedName>
</protein>
<dbReference type="GO" id="GO:0006281">
    <property type="term" value="P:DNA repair"/>
    <property type="evidence" value="ECO:0007669"/>
    <property type="project" value="UniProtKB-KW"/>
</dbReference>
<evidence type="ECO:0000256" key="11">
    <source>
        <dbReference type="ARBA" id="ARBA00022884"/>
    </source>
</evidence>
<dbReference type="Pfam" id="PF17942">
    <property type="entry name" value="Morc6_S5"/>
    <property type="match status" value="1"/>
</dbReference>
<dbReference type="GO" id="GO:0004519">
    <property type="term" value="F:endonuclease activity"/>
    <property type="evidence" value="ECO:0007669"/>
    <property type="project" value="UniProtKB-KW"/>
</dbReference>
<feature type="coiled-coil region" evidence="16">
    <location>
        <begin position="681"/>
        <end position="715"/>
    </location>
</feature>
<evidence type="ECO:0000256" key="14">
    <source>
        <dbReference type="ARBA" id="ARBA00023204"/>
    </source>
</evidence>
<keyword evidence="19" id="KW-1185">Reference proteome</keyword>
<keyword evidence="12 16" id="KW-0175">Coiled coil</keyword>
<comment type="caution">
    <text evidence="18">The sequence shown here is derived from an EMBL/GenBank/DDBJ whole genome shotgun (WGS) entry which is preliminary data.</text>
</comment>
<reference evidence="18 19" key="1">
    <citation type="journal article" date="2023" name="G3 (Bethesda)">
        <title>A haplotype-resolved chromosome-scale genome for Quercus rubra L. provides insights into the genetics of adaptive traits for red oak species.</title>
        <authorList>
            <person name="Kapoor B."/>
            <person name="Jenkins J."/>
            <person name="Schmutz J."/>
            <person name="Zhebentyayeva T."/>
            <person name="Kuelheim C."/>
            <person name="Coggeshall M."/>
            <person name="Heim C."/>
            <person name="Lasky J.R."/>
            <person name="Leites L."/>
            <person name="Islam-Faridi N."/>
            <person name="Romero-Severson J."/>
            <person name="DeLeo V.L."/>
            <person name="Lucas S.M."/>
            <person name="Lazic D."/>
            <person name="Gailing O."/>
            <person name="Carlson J."/>
            <person name="Staton M."/>
        </authorList>
    </citation>
    <scope>NUCLEOTIDE SEQUENCE [LARGE SCALE GENOMIC DNA]</scope>
    <source>
        <strain evidence="18">Pseudo-F2</strain>
    </source>
</reference>
<keyword evidence="14" id="KW-0234">DNA repair</keyword>
<evidence type="ECO:0000256" key="1">
    <source>
        <dbReference type="ARBA" id="ARBA00001936"/>
    </source>
</evidence>
<dbReference type="PANTHER" id="PTHR23336:SF44">
    <property type="entry name" value="PROTEIN MICRORCHIDIA 6"/>
    <property type="match status" value="1"/>
</dbReference>
<organism evidence="18 19">
    <name type="scientific">Quercus rubra</name>
    <name type="common">Northern red oak</name>
    <name type="synonym">Quercus borealis</name>
    <dbReference type="NCBI Taxonomy" id="3512"/>
    <lineage>
        <taxon>Eukaryota</taxon>
        <taxon>Viridiplantae</taxon>
        <taxon>Streptophyta</taxon>
        <taxon>Embryophyta</taxon>
        <taxon>Tracheophyta</taxon>
        <taxon>Spermatophyta</taxon>
        <taxon>Magnoliopsida</taxon>
        <taxon>eudicotyledons</taxon>
        <taxon>Gunneridae</taxon>
        <taxon>Pentapetalae</taxon>
        <taxon>rosids</taxon>
        <taxon>fabids</taxon>
        <taxon>Fagales</taxon>
        <taxon>Fagaceae</taxon>
        <taxon>Quercus</taxon>
    </lineage>
</organism>
<dbReference type="Proteomes" id="UP001324115">
    <property type="component" value="Unassembled WGS sequence"/>
</dbReference>
<evidence type="ECO:0000256" key="5">
    <source>
        <dbReference type="ARBA" id="ARBA00022741"/>
    </source>
</evidence>
<evidence type="ECO:0000256" key="15">
    <source>
        <dbReference type="ARBA" id="ARBA00023242"/>
    </source>
</evidence>
<evidence type="ECO:0000256" key="13">
    <source>
        <dbReference type="ARBA" id="ARBA00023158"/>
    </source>
</evidence>
<dbReference type="InterPro" id="IPR036890">
    <property type="entry name" value="HATPase_C_sf"/>
</dbReference>
<keyword evidence="11" id="KW-0694">RNA-binding</keyword>
<evidence type="ECO:0000256" key="8">
    <source>
        <dbReference type="ARBA" id="ARBA00022801"/>
    </source>
</evidence>
<keyword evidence="10" id="KW-0156">Chromatin regulator</keyword>
<evidence type="ECO:0000256" key="9">
    <source>
        <dbReference type="ARBA" id="ARBA00022840"/>
    </source>
</evidence>
<evidence type="ECO:0000256" key="7">
    <source>
        <dbReference type="ARBA" id="ARBA00022763"/>
    </source>
</evidence>
<evidence type="ECO:0000256" key="10">
    <source>
        <dbReference type="ARBA" id="ARBA00022853"/>
    </source>
</evidence>
<dbReference type="PANTHER" id="PTHR23336">
    <property type="entry name" value="ZINC FINGER CW-TYPE COILED-COIL DOMAIN PROTEIN 3"/>
    <property type="match status" value="1"/>
</dbReference>
<dbReference type="GO" id="GO:0005634">
    <property type="term" value="C:nucleus"/>
    <property type="evidence" value="ECO:0007669"/>
    <property type="project" value="UniProtKB-SubCell"/>
</dbReference>
<dbReference type="Gene3D" id="3.30.565.10">
    <property type="entry name" value="Histidine kinase-like ATPase, C-terminal domain"/>
    <property type="match status" value="1"/>
</dbReference>
<evidence type="ECO:0000259" key="17">
    <source>
        <dbReference type="Pfam" id="PF17942"/>
    </source>
</evidence>
<keyword evidence="4" id="KW-0540">Nuclease</keyword>
<evidence type="ECO:0000256" key="12">
    <source>
        <dbReference type="ARBA" id="ARBA00023054"/>
    </source>
</evidence>
<evidence type="ECO:0000256" key="3">
    <source>
        <dbReference type="ARBA" id="ARBA00007845"/>
    </source>
</evidence>
<evidence type="ECO:0000256" key="16">
    <source>
        <dbReference type="SAM" id="Coils"/>
    </source>
</evidence>
<dbReference type="InterPro" id="IPR045261">
    <property type="entry name" value="MORC_ATPase"/>
</dbReference>
<keyword evidence="8" id="KW-0378">Hydrolase</keyword>
<evidence type="ECO:0000256" key="2">
    <source>
        <dbReference type="ARBA" id="ARBA00004123"/>
    </source>
</evidence>
<keyword evidence="13" id="KW-0943">RNA-mediated gene silencing</keyword>
<accession>A0AAN7G348</accession>
<dbReference type="AlphaFoldDB" id="A0AAN7G348"/>
<evidence type="ECO:0000256" key="6">
    <source>
        <dbReference type="ARBA" id="ARBA00022759"/>
    </source>
</evidence>
<dbReference type="GO" id="GO:0031047">
    <property type="term" value="P:regulatory ncRNA-mediated gene silencing"/>
    <property type="evidence" value="ECO:0007669"/>
    <property type="project" value="UniProtKB-KW"/>
</dbReference>
<keyword evidence="5" id="KW-0547">Nucleotide-binding</keyword>
<name>A0AAN7G348_QUERU</name>
<dbReference type="GO" id="GO:0003723">
    <property type="term" value="F:RNA binding"/>
    <property type="evidence" value="ECO:0007669"/>
    <property type="project" value="UniProtKB-KW"/>
</dbReference>
<feature type="domain" description="Morc S5" evidence="17">
    <location>
        <begin position="390"/>
        <end position="528"/>
    </location>
</feature>
<evidence type="ECO:0000313" key="19">
    <source>
        <dbReference type="Proteomes" id="UP001324115"/>
    </source>
</evidence>
<dbReference type="GO" id="GO:0031349">
    <property type="term" value="P:positive regulation of defense response"/>
    <property type="evidence" value="ECO:0007669"/>
    <property type="project" value="UniProtKB-ARBA"/>
</dbReference>
<keyword evidence="6" id="KW-0255">Endonuclease</keyword>
<dbReference type="InterPro" id="IPR041006">
    <property type="entry name" value="Morc_S5"/>
</dbReference>
<keyword evidence="9" id="KW-0067">ATP-binding</keyword>
<comment type="similarity">
    <text evidence="3">Belongs to the MORC ATPase protein family.</text>
</comment>
<comment type="subcellular location">
    <subcellularLocation>
        <location evidence="2">Nucleus</location>
    </subcellularLocation>
</comment>
<gene>
    <name evidence="18" type="ORF">RGQ29_012210</name>
</gene>
<dbReference type="EMBL" id="JAXUIC010000002">
    <property type="protein sequence ID" value="KAK4603602.1"/>
    <property type="molecule type" value="Genomic_DNA"/>
</dbReference>
<dbReference type="GO" id="GO:0005524">
    <property type="term" value="F:ATP binding"/>
    <property type="evidence" value="ECO:0007669"/>
    <property type="project" value="UniProtKB-KW"/>
</dbReference>
<dbReference type="FunFam" id="3.30.565.10:FF:000075">
    <property type="entry name" value="MORC family CW-type zinc finger protein 4"/>
    <property type="match status" value="1"/>
</dbReference>
<proteinExistence type="inferred from homology"/>
<evidence type="ECO:0000313" key="18">
    <source>
        <dbReference type="EMBL" id="KAK4603602.1"/>
    </source>
</evidence>
<comment type="cofactor">
    <cofactor evidence="1">
        <name>Mn(2+)</name>
        <dbReference type="ChEBI" id="CHEBI:29035"/>
    </cofactor>
</comment>